<protein>
    <submittedName>
        <fullName evidence="2">Uncharacterized protein</fullName>
    </submittedName>
</protein>
<evidence type="ECO:0000313" key="3">
    <source>
        <dbReference type="Proteomes" id="UP001304125"/>
    </source>
</evidence>
<organism evidence="2 3">
    <name type="scientific">Demequina capsici</name>
    <dbReference type="NCBI Taxonomy" id="3075620"/>
    <lineage>
        <taxon>Bacteria</taxon>
        <taxon>Bacillati</taxon>
        <taxon>Actinomycetota</taxon>
        <taxon>Actinomycetes</taxon>
        <taxon>Micrococcales</taxon>
        <taxon>Demequinaceae</taxon>
        <taxon>Demequina</taxon>
    </lineage>
</organism>
<feature type="transmembrane region" description="Helical" evidence="1">
    <location>
        <begin position="33"/>
        <end position="52"/>
    </location>
</feature>
<gene>
    <name evidence="2" type="ORF">RN606_00700</name>
</gene>
<accession>A0AA96F8P2</accession>
<keyword evidence="1" id="KW-0812">Transmembrane</keyword>
<feature type="transmembrane region" description="Helical" evidence="1">
    <location>
        <begin position="7"/>
        <end position="27"/>
    </location>
</feature>
<dbReference type="EMBL" id="CP134879">
    <property type="protein sequence ID" value="WNM24700.1"/>
    <property type="molecule type" value="Genomic_DNA"/>
</dbReference>
<evidence type="ECO:0000256" key="1">
    <source>
        <dbReference type="SAM" id="Phobius"/>
    </source>
</evidence>
<dbReference type="Proteomes" id="UP001304125">
    <property type="component" value="Chromosome"/>
</dbReference>
<dbReference type="AlphaFoldDB" id="A0AA96F8P2"/>
<reference evidence="2 3" key="1">
    <citation type="submission" date="2023-09" db="EMBL/GenBank/DDBJ databases">
        <title>Demequina sp. a novel bacteria isolated from Capsicum annuum.</title>
        <authorList>
            <person name="Humaira Z."/>
            <person name="Lee J."/>
            <person name="Cho D."/>
        </authorList>
    </citation>
    <scope>NUCLEOTIDE SEQUENCE [LARGE SCALE GENOMIC DNA]</scope>
    <source>
        <strain evidence="2 3">OYTSA14</strain>
    </source>
</reference>
<name>A0AA96F8P2_9MICO</name>
<evidence type="ECO:0000313" key="2">
    <source>
        <dbReference type="EMBL" id="WNM24700.1"/>
    </source>
</evidence>
<keyword evidence="3" id="KW-1185">Reference proteome</keyword>
<dbReference type="RefSeq" id="WP_313498830.1">
    <property type="nucleotide sequence ID" value="NZ_CP134879.1"/>
</dbReference>
<keyword evidence="1" id="KW-0472">Membrane</keyword>
<proteinExistence type="predicted"/>
<keyword evidence="1" id="KW-1133">Transmembrane helix</keyword>
<sequence>MDRRTVGYLRGALLEGLIVGVVWAFFFRSSVRWVLTFALAWTVISVLRRRWWSRLSGRGRAR</sequence>